<dbReference type="PROSITE" id="PS50041">
    <property type="entry name" value="C_TYPE_LECTIN_2"/>
    <property type="match status" value="1"/>
</dbReference>
<feature type="transmembrane region" description="Helical" evidence="2">
    <location>
        <begin position="212"/>
        <end position="233"/>
    </location>
</feature>
<dbReference type="InterPro" id="IPR001304">
    <property type="entry name" value="C-type_lectin-like"/>
</dbReference>
<evidence type="ECO:0000313" key="5">
    <source>
        <dbReference type="EMBL" id="CAK8682710.1"/>
    </source>
</evidence>
<gene>
    <name evidence="5" type="ORF">CVLEPA_LOCUS13353</name>
</gene>
<sequence length="369" mass="42210">MSGKGMHVVVVLVIFSLHQSVRPVTVGASTWYQYGSYEYFFSKNYRVNFKRAYSECARRNSSLVVISRKEVQDFLSSTLVKHFGSSLRSRTFYIGLRQQSRYLNSFKWVDGTWATVGYTNWFKGQPNNLSGYRYCVQLGWGTNNMMQWYDVNCLLQQGFICQRRIAVPLNSGKTTAHNTMALSSYNIAFLATDVQPTTHFLSSAAKVSDPRLIWIFTFVIVGSLVFVFFVFLIHRECQSRNAQKRHSKSSSSVTATVGQQLSEPERIHHYACSAQSSTYLQPVSVLPRDYLEIDMAMSPGCRQDDSFHNIDNASTQQSSENFELHCPEENGYHYVTHMMSTEIEEVHYVDMCAMRSHHSATYCNRGNDA</sequence>
<feature type="domain" description="C-type lectin" evidence="4">
    <location>
        <begin position="34"/>
        <end position="162"/>
    </location>
</feature>
<dbReference type="InterPro" id="IPR016186">
    <property type="entry name" value="C-type_lectin-like/link_sf"/>
</dbReference>
<accession>A0ABP0FXM1</accession>
<organism evidence="5 6">
    <name type="scientific">Clavelina lepadiformis</name>
    <name type="common">Light-bulb sea squirt</name>
    <name type="synonym">Ascidia lepadiformis</name>
    <dbReference type="NCBI Taxonomy" id="159417"/>
    <lineage>
        <taxon>Eukaryota</taxon>
        <taxon>Metazoa</taxon>
        <taxon>Chordata</taxon>
        <taxon>Tunicata</taxon>
        <taxon>Ascidiacea</taxon>
        <taxon>Aplousobranchia</taxon>
        <taxon>Clavelinidae</taxon>
        <taxon>Clavelina</taxon>
    </lineage>
</organism>
<keyword evidence="2" id="KW-1133">Transmembrane helix</keyword>
<keyword evidence="1" id="KW-1015">Disulfide bond</keyword>
<dbReference type="InterPro" id="IPR050111">
    <property type="entry name" value="C-type_lectin/snaclec_domain"/>
</dbReference>
<proteinExistence type="predicted"/>
<dbReference type="PROSITE" id="PS00615">
    <property type="entry name" value="C_TYPE_LECTIN_1"/>
    <property type="match status" value="1"/>
</dbReference>
<feature type="chain" id="PRO_5047476292" description="C-type lectin domain-containing protein" evidence="3">
    <location>
        <begin position="24"/>
        <end position="369"/>
    </location>
</feature>
<dbReference type="SMART" id="SM00034">
    <property type="entry name" value="CLECT"/>
    <property type="match status" value="1"/>
</dbReference>
<dbReference type="EMBL" id="CAWYQH010000096">
    <property type="protein sequence ID" value="CAK8682710.1"/>
    <property type="molecule type" value="Genomic_DNA"/>
</dbReference>
<keyword evidence="6" id="KW-1185">Reference proteome</keyword>
<feature type="signal peptide" evidence="3">
    <location>
        <begin position="1"/>
        <end position="23"/>
    </location>
</feature>
<evidence type="ECO:0000259" key="4">
    <source>
        <dbReference type="PROSITE" id="PS50041"/>
    </source>
</evidence>
<dbReference type="SUPFAM" id="SSF56436">
    <property type="entry name" value="C-type lectin-like"/>
    <property type="match status" value="1"/>
</dbReference>
<evidence type="ECO:0000256" key="1">
    <source>
        <dbReference type="ARBA" id="ARBA00023157"/>
    </source>
</evidence>
<evidence type="ECO:0000313" key="6">
    <source>
        <dbReference type="Proteomes" id="UP001642483"/>
    </source>
</evidence>
<evidence type="ECO:0000256" key="3">
    <source>
        <dbReference type="SAM" id="SignalP"/>
    </source>
</evidence>
<dbReference type="InterPro" id="IPR018378">
    <property type="entry name" value="C-type_lectin_CS"/>
</dbReference>
<keyword evidence="2" id="KW-0472">Membrane</keyword>
<evidence type="ECO:0000256" key="2">
    <source>
        <dbReference type="SAM" id="Phobius"/>
    </source>
</evidence>
<comment type="caution">
    <text evidence="5">The sequence shown here is derived from an EMBL/GenBank/DDBJ whole genome shotgun (WGS) entry which is preliminary data.</text>
</comment>
<dbReference type="Gene3D" id="3.10.100.10">
    <property type="entry name" value="Mannose-Binding Protein A, subunit A"/>
    <property type="match status" value="1"/>
</dbReference>
<name>A0ABP0FXM1_CLALP</name>
<dbReference type="Pfam" id="PF00059">
    <property type="entry name" value="Lectin_C"/>
    <property type="match status" value="1"/>
</dbReference>
<protein>
    <recommendedName>
        <fullName evidence="4">C-type lectin domain-containing protein</fullName>
    </recommendedName>
</protein>
<dbReference type="Proteomes" id="UP001642483">
    <property type="component" value="Unassembled WGS sequence"/>
</dbReference>
<dbReference type="InterPro" id="IPR016187">
    <property type="entry name" value="CTDL_fold"/>
</dbReference>
<dbReference type="PANTHER" id="PTHR22803">
    <property type="entry name" value="MANNOSE, PHOSPHOLIPASE, LECTIN RECEPTOR RELATED"/>
    <property type="match status" value="1"/>
</dbReference>
<keyword evidence="2" id="KW-0812">Transmembrane</keyword>
<keyword evidence="3" id="KW-0732">Signal</keyword>
<reference evidence="5 6" key="1">
    <citation type="submission" date="2024-02" db="EMBL/GenBank/DDBJ databases">
        <authorList>
            <person name="Daric V."/>
            <person name="Darras S."/>
        </authorList>
    </citation>
    <scope>NUCLEOTIDE SEQUENCE [LARGE SCALE GENOMIC DNA]</scope>
</reference>